<dbReference type="Proteomes" id="UP000028839">
    <property type="component" value="Unassembled WGS sequence"/>
</dbReference>
<dbReference type="PANTHER" id="PTHR11403">
    <property type="entry name" value="CYTOCHROME C OXIDASE SUBUNIT III"/>
    <property type="match status" value="1"/>
</dbReference>
<evidence type="ECO:0000256" key="4">
    <source>
        <dbReference type="ARBA" id="ARBA00022989"/>
    </source>
</evidence>
<evidence type="ECO:0000256" key="1">
    <source>
        <dbReference type="ARBA" id="ARBA00004141"/>
    </source>
</evidence>
<feature type="domain" description="Heme-copper oxidase subunit III family profile" evidence="8">
    <location>
        <begin position="24"/>
        <end position="213"/>
    </location>
</feature>
<dbReference type="CDD" id="cd02862">
    <property type="entry name" value="NorE_like"/>
    <property type="match status" value="1"/>
</dbReference>
<evidence type="ECO:0000256" key="6">
    <source>
        <dbReference type="RuleBase" id="RU003376"/>
    </source>
</evidence>
<dbReference type="Gene3D" id="1.20.120.80">
    <property type="entry name" value="Cytochrome c oxidase, subunit III, four-helix bundle"/>
    <property type="match status" value="1"/>
</dbReference>
<dbReference type="HOGENOM" id="CLU_044071_1_0_6"/>
<dbReference type="OrthoDB" id="9810850at2"/>
<dbReference type="InterPro" id="IPR000298">
    <property type="entry name" value="Cyt_c_oxidase-like_su3"/>
</dbReference>
<feature type="transmembrane region" description="Helical" evidence="7">
    <location>
        <begin position="64"/>
        <end position="83"/>
    </location>
</feature>
<dbReference type="PROSITE" id="PS50253">
    <property type="entry name" value="COX3"/>
    <property type="match status" value="1"/>
</dbReference>
<evidence type="ECO:0000313" key="9">
    <source>
        <dbReference type="EMBL" id="KFI19835.1"/>
    </source>
</evidence>
<dbReference type="PANTHER" id="PTHR11403:SF6">
    <property type="entry name" value="NITRIC OXIDE REDUCTASE SUBUNIT E"/>
    <property type="match status" value="1"/>
</dbReference>
<sequence>MSDKHTAVAEQFDDPEQEYHAATLGMWVFLATEVLFFGVLFASYAVSRFNYPEAFAEASRHTDIVLGTISTGVLLTSGFTMALAVRSAKLGRDKAIIGFLVLTILLAIAFLFIEGTEYYQAYGEQLIPAFNFMYEGAHEKPVELFFFLYFLMTGMHAVHVTIGILIMAAIAIMAGRRRFTSYYYTPVELTGLYWAFVDIVWIFLYPLFYLVART</sequence>
<feature type="transmembrane region" description="Helical" evidence="7">
    <location>
        <begin position="21"/>
        <end position="44"/>
    </location>
</feature>
<keyword evidence="4 7" id="KW-1133">Transmembrane helix</keyword>
<dbReference type="GO" id="GO:0019646">
    <property type="term" value="P:aerobic electron transport chain"/>
    <property type="evidence" value="ECO:0007669"/>
    <property type="project" value="InterPro"/>
</dbReference>
<keyword evidence="5 7" id="KW-0472">Membrane</keyword>
<protein>
    <submittedName>
        <fullName evidence="9">Cytochrome oxidase subunit III</fullName>
    </submittedName>
</protein>
<dbReference type="Pfam" id="PF00510">
    <property type="entry name" value="COX3"/>
    <property type="match status" value="1"/>
</dbReference>
<dbReference type="EMBL" id="JPGN01000036">
    <property type="protein sequence ID" value="KFI19835.1"/>
    <property type="molecule type" value="Genomic_DNA"/>
</dbReference>
<evidence type="ECO:0000256" key="2">
    <source>
        <dbReference type="ARBA" id="ARBA00010581"/>
    </source>
</evidence>
<name>A0A0E2Z8A2_9GAMM</name>
<dbReference type="InterPro" id="IPR013833">
    <property type="entry name" value="Cyt_c_oxidase_su3_a-hlx"/>
</dbReference>
<comment type="similarity">
    <text evidence="2 6">Belongs to the cytochrome c oxidase subunit 3 family.</text>
</comment>
<feature type="transmembrane region" description="Helical" evidence="7">
    <location>
        <begin position="146"/>
        <end position="172"/>
    </location>
</feature>
<dbReference type="GO" id="GO:0005886">
    <property type="term" value="C:plasma membrane"/>
    <property type="evidence" value="ECO:0007669"/>
    <property type="project" value="UniProtKB-SubCell"/>
</dbReference>
<reference evidence="9 10" key="1">
    <citation type="submission" date="2014-07" db="EMBL/GenBank/DDBJ databases">
        <title>Comparative analysis of Nitrosococcus oceani genome inventories of strains from Pacific and Atlantic gyres.</title>
        <authorList>
            <person name="Lim C.K."/>
            <person name="Wang L."/>
            <person name="Sayavedra-Soto L.A."/>
            <person name="Klotz M.G."/>
        </authorList>
    </citation>
    <scope>NUCLEOTIDE SEQUENCE [LARGE SCALE GENOMIC DNA]</scope>
    <source>
        <strain evidence="9 10">C-27</strain>
    </source>
</reference>
<accession>A0A0E2Z8A2</accession>
<evidence type="ECO:0000256" key="7">
    <source>
        <dbReference type="SAM" id="Phobius"/>
    </source>
</evidence>
<comment type="caution">
    <text evidence="9">The sequence shown here is derived from an EMBL/GenBank/DDBJ whole genome shotgun (WGS) entry which is preliminary data.</text>
</comment>
<dbReference type="AlphaFoldDB" id="A0A0E2Z8A2"/>
<proteinExistence type="inferred from homology"/>
<feature type="transmembrane region" description="Helical" evidence="7">
    <location>
        <begin position="95"/>
        <end position="113"/>
    </location>
</feature>
<feature type="transmembrane region" description="Helical" evidence="7">
    <location>
        <begin position="192"/>
        <end position="212"/>
    </location>
</feature>
<evidence type="ECO:0000256" key="3">
    <source>
        <dbReference type="ARBA" id="ARBA00022692"/>
    </source>
</evidence>
<dbReference type="SUPFAM" id="SSF81452">
    <property type="entry name" value="Cytochrome c oxidase subunit III-like"/>
    <property type="match status" value="1"/>
</dbReference>
<gene>
    <name evidence="9" type="ORF">IB75_06505</name>
</gene>
<organism evidence="9 10">
    <name type="scientific">Nitrosococcus oceani C-27</name>
    <dbReference type="NCBI Taxonomy" id="314279"/>
    <lineage>
        <taxon>Bacteria</taxon>
        <taxon>Pseudomonadati</taxon>
        <taxon>Pseudomonadota</taxon>
        <taxon>Gammaproteobacteria</taxon>
        <taxon>Chromatiales</taxon>
        <taxon>Chromatiaceae</taxon>
        <taxon>Nitrosococcus</taxon>
    </lineage>
</organism>
<dbReference type="InterPro" id="IPR035973">
    <property type="entry name" value="Cyt_c_oxidase_su3-like_sf"/>
</dbReference>
<evidence type="ECO:0000256" key="5">
    <source>
        <dbReference type="ARBA" id="ARBA00023136"/>
    </source>
</evidence>
<keyword evidence="3 6" id="KW-0812">Transmembrane</keyword>
<evidence type="ECO:0000313" key="10">
    <source>
        <dbReference type="Proteomes" id="UP000028839"/>
    </source>
</evidence>
<dbReference type="GO" id="GO:0004129">
    <property type="term" value="F:cytochrome-c oxidase activity"/>
    <property type="evidence" value="ECO:0007669"/>
    <property type="project" value="InterPro"/>
</dbReference>
<dbReference type="InterPro" id="IPR024791">
    <property type="entry name" value="Cyt_c/ubiquinol_Oxase_su3"/>
</dbReference>
<evidence type="ECO:0000259" key="8">
    <source>
        <dbReference type="PROSITE" id="PS50253"/>
    </source>
</evidence>
<comment type="subcellular location">
    <subcellularLocation>
        <location evidence="6">Cell membrane</location>
        <topology evidence="6">Multi-pass membrane protein</topology>
    </subcellularLocation>
    <subcellularLocation>
        <location evidence="1">Membrane</location>
        <topology evidence="1">Multi-pass membrane protein</topology>
    </subcellularLocation>
</comment>